<protein>
    <recommendedName>
        <fullName evidence="1">Cyanophage baseplate Pam3 plug gp18 domain-containing protein</fullName>
    </recommendedName>
</protein>
<evidence type="ECO:0000259" key="1">
    <source>
        <dbReference type="Pfam" id="PF22479"/>
    </source>
</evidence>
<dbReference type="InterPro" id="IPR054252">
    <property type="entry name" value="Pam3_gp18"/>
</dbReference>
<dbReference type="EMBL" id="JAGGMQ010000001">
    <property type="protein sequence ID" value="MBP2167722.1"/>
    <property type="molecule type" value="Genomic_DNA"/>
</dbReference>
<comment type="caution">
    <text evidence="2">The sequence shown here is derived from an EMBL/GenBank/DDBJ whole genome shotgun (WGS) entry which is preliminary data.</text>
</comment>
<reference evidence="3" key="1">
    <citation type="submission" date="2023-07" db="EMBL/GenBank/DDBJ databases">
        <title>Genome mining of underrepresented organisms for secondary metabolites.</title>
        <authorList>
            <person name="D'Agostino P.M."/>
        </authorList>
    </citation>
    <scope>NUCLEOTIDE SEQUENCE [LARGE SCALE GENOMIC DNA]</scope>
    <source>
        <strain evidence="3">WS4403</strain>
    </source>
</reference>
<accession>A0ABS4P6C4</accession>
<evidence type="ECO:0000313" key="3">
    <source>
        <dbReference type="Proteomes" id="UP001195624"/>
    </source>
</evidence>
<evidence type="ECO:0000313" key="2">
    <source>
        <dbReference type="EMBL" id="MBP2167722.1"/>
    </source>
</evidence>
<proteinExistence type="predicted"/>
<dbReference type="Pfam" id="PF22479">
    <property type="entry name" value="Pam3_gp18"/>
    <property type="match status" value="1"/>
</dbReference>
<dbReference type="Proteomes" id="UP001195624">
    <property type="component" value="Unassembled WGS sequence"/>
</dbReference>
<organism evidence="2 3">
    <name type="scientific">Winslowiella toletana</name>
    <dbReference type="NCBI Taxonomy" id="92490"/>
    <lineage>
        <taxon>Bacteria</taxon>
        <taxon>Pseudomonadati</taxon>
        <taxon>Pseudomonadota</taxon>
        <taxon>Gammaproteobacteria</taxon>
        <taxon>Enterobacterales</taxon>
        <taxon>Erwiniaceae</taxon>
        <taxon>Winslowiella</taxon>
    </lineage>
</organism>
<name>A0ABS4P6C4_9GAMM</name>
<feature type="domain" description="Cyanophage baseplate Pam3 plug gp18" evidence="1">
    <location>
        <begin position="5"/>
        <end position="101"/>
    </location>
</feature>
<sequence length="101" mass="11319">MQYGEIPLTPDNQQFTILIGNLSWRIRLLWRDDAGWIMDLQQSDGTAIISGIPLVSGVDLLAQYNSLGFGFSLYFLSDVDTQQYATKTDLGSNSHLYVVTE</sequence>
<gene>
    <name evidence="2" type="ORF">J2125_000914</name>
</gene>
<keyword evidence="3" id="KW-1185">Reference proteome</keyword>
<dbReference type="RefSeq" id="WP_017803349.1">
    <property type="nucleotide sequence ID" value="NZ_JAGGMQ010000001.1"/>
</dbReference>